<dbReference type="EMBL" id="UINC01044802">
    <property type="protein sequence ID" value="SVB50736.1"/>
    <property type="molecule type" value="Genomic_DNA"/>
</dbReference>
<protein>
    <submittedName>
        <fullName evidence="1">Uncharacterized protein</fullName>
    </submittedName>
</protein>
<name>A0A382EIU4_9ZZZZ</name>
<proteinExistence type="predicted"/>
<gene>
    <name evidence="1" type="ORF">METZ01_LOCUS203590</name>
</gene>
<sequence length="123" mass="14167">MKTNDVFQQQVKQWIDEFERGELTEKSLYAGLEKFDHTIPQRQDLLYLQTSGTSLTSGIHGILLVENGQVSEIPPDPDDWPYQSVLEAIKDGWHVIQFPNMALLMDESRTYGLGCEFILEKKH</sequence>
<dbReference type="AlphaFoldDB" id="A0A382EIU4"/>
<evidence type="ECO:0000313" key="1">
    <source>
        <dbReference type="EMBL" id="SVB50736.1"/>
    </source>
</evidence>
<reference evidence="1" key="1">
    <citation type="submission" date="2018-05" db="EMBL/GenBank/DDBJ databases">
        <authorList>
            <person name="Lanie J.A."/>
            <person name="Ng W.-L."/>
            <person name="Kazmierczak K.M."/>
            <person name="Andrzejewski T.M."/>
            <person name="Davidsen T.M."/>
            <person name="Wayne K.J."/>
            <person name="Tettelin H."/>
            <person name="Glass J.I."/>
            <person name="Rusch D."/>
            <person name="Podicherti R."/>
            <person name="Tsui H.-C.T."/>
            <person name="Winkler M.E."/>
        </authorList>
    </citation>
    <scope>NUCLEOTIDE SEQUENCE</scope>
</reference>
<accession>A0A382EIU4</accession>
<organism evidence="1">
    <name type="scientific">marine metagenome</name>
    <dbReference type="NCBI Taxonomy" id="408172"/>
    <lineage>
        <taxon>unclassified sequences</taxon>
        <taxon>metagenomes</taxon>
        <taxon>ecological metagenomes</taxon>
    </lineage>
</organism>